<accession>A0AAV4WX00</accession>
<dbReference type="AlphaFoldDB" id="A0AAV4WX00"/>
<keyword evidence="2" id="KW-1185">Reference proteome</keyword>
<dbReference type="Proteomes" id="UP001054837">
    <property type="component" value="Unassembled WGS sequence"/>
</dbReference>
<organism evidence="1 2">
    <name type="scientific">Caerostris darwini</name>
    <dbReference type="NCBI Taxonomy" id="1538125"/>
    <lineage>
        <taxon>Eukaryota</taxon>
        <taxon>Metazoa</taxon>
        <taxon>Ecdysozoa</taxon>
        <taxon>Arthropoda</taxon>
        <taxon>Chelicerata</taxon>
        <taxon>Arachnida</taxon>
        <taxon>Araneae</taxon>
        <taxon>Araneomorphae</taxon>
        <taxon>Entelegynae</taxon>
        <taxon>Araneoidea</taxon>
        <taxon>Araneidae</taxon>
        <taxon>Caerostris</taxon>
    </lineage>
</organism>
<sequence length="163" mass="18693">MRDDHCYFAIKTVGEFHDKYWSLAQLRKRSRKLPIFAKRPCILGSITLMDTSRQSQLRCWISSGLWVCPLFLGRFLVPSYPIFLPYHGGLLQRRTMHVEILGRVSVQSPEVVSCSLGSLKKNSTLSCLDVLLVAQCQIETQELLLGLIWLRYKLVSVSSFVRC</sequence>
<name>A0AAV4WX00_9ARAC</name>
<reference evidence="1 2" key="1">
    <citation type="submission" date="2021-06" db="EMBL/GenBank/DDBJ databases">
        <title>Caerostris darwini draft genome.</title>
        <authorList>
            <person name="Kono N."/>
            <person name="Arakawa K."/>
        </authorList>
    </citation>
    <scope>NUCLEOTIDE SEQUENCE [LARGE SCALE GENOMIC DNA]</scope>
</reference>
<dbReference type="EMBL" id="BPLQ01015247">
    <property type="protein sequence ID" value="GIY86784.1"/>
    <property type="molecule type" value="Genomic_DNA"/>
</dbReference>
<evidence type="ECO:0000313" key="1">
    <source>
        <dbReference type="EMBL" id="GIY86784.1"/>
    </source>
</evidence>
<evidence type="ECO:0000313" key="2">
    <source>
        <dbReference type="Proteomes" id="UP001054837"/>
    </source>
</evidence>
<gene>
    <name evidence="1" type="ORF">CDAR_377221</name>
</gene>
<protein>
    <submittedName>
        <fullName evidence="1">Uncharacterized protein</fullName>
    </submittedName>
</protein>
<proteinExistence type="predicted"/>
<comment type="caution">
    <text evidence="1">The sequence shown here is derived from an EMBL/GenBank/DDBJ whole genome shotgun (WGS) entry which is preliminary data.</text>
</comment>